<dbReference type="Gene3D" id="1.10.3210.10">
    <property type="entry name" value="Hypothetical protein af1432"/>
    <property type="match status" value="1"/>
</dbReference>
<gene>
    <name evidence="9" type="ORF">ANIA_06421</name>
</gene>
<dbReference type="PROSITE" id="PS51831">
    <property type="entry name" value="HD"/>
    <property type="match status" value="1"/>
</dbReference>
<dbReference type="HOGENOM" id="CLU_079935_0_0_1"/>
<dbReference type="InterPro" id="IPR003607">
    <property type="entry name" value="HD/PDEase_dom"/>
</dbReference>
<proteinExistence type="inferred from homology"/>
<reference evidence="10" key="2">
    <citation type="journal article" date="2009" name="Fungal Genet. Biol.">
        <title>The 2008 update of the Aspergillus nidulans genome annotation: a community effort.</title>
        <authorList>
            <person name="Wortman J.R."/>
            <person name="Gilsenan J.M."/>
            <person name="Joardar V."/>
            <person name="Deegan J."/>
            <person name="Clutterbuck J."/>
            <person name="Andersen M.R."/>
            <person name="Archer D."/>
            <person name="Bencina M."/>
            <person name="Braus G."/>
            <person name="Coutinho P."/>
            <person name="von Dohren H."/>
            <person name="Doonan J."/>
            <person name="Driessen A.J."/>
            <person name="Durek P."/>
            <person name="Espeso E."/>
            <person name="Fekete E."/>
            <person name="Flipphi M."/>
            <person name="Estrada C.G."/>
            <person name="Geysens S."/>
            <person name="Goldman G."/>
            <person name="de Groot P.W."/>
            <person name="Hansen K."/>
            <person name="Harris S.D."/>
            <person name="Heinekamp T."/>
            <person name="Helmstaedt K."/>
            <person name="Henrissat B."/>
            <person name="Hofmann G."/>
            <person name="Homan T."/>
            <person name="Horio T."/>
            <person name="Horiuchi H."/>
            <person name="James S."/>
            <person name="Jones M."/>
            <person name="Karaffa L."/>
            <person name="Karanyi Z."/>
            <person name="Kato M."/>
            <person name="Keller N."/>
            <person name="Kelly D.E."/>
            <person name="Kiel J.A."/>
            <person name="Kim J.M."/>
            <person name="van der Klei I.J."/>
            <person name="Klis F.M."/>
            <person name="Kovalchuk A."/>
            <person name="Krasevec N."/>
            <person name="Kubicek C.P."/>
            <person name="Liu B."/>
            <person name="Maccabe A."/>
            <person name="Meyer V."/>
            <person name="Mirabito P."/>
            <person name="Miskei M."/>
            <person name="Mos M."/>
            <person name="Mullins J."/>
            <person name="Nelson D.R."/>
            <person name="Nielsen J."/>
            <person name="Oakley B.R."/>
            <person name="Osmani S.A."/>
            <person name="Pakula T."/>
            <person name="Paszewski A."/>
            <person name="Paulsen I."/>
            <person name="Pilsyk S."/>
            <person name="Pocsi I."/>
            <person name="Punt P.J."/>
            <person name="Ram A.F."/>
            <person name="Ren Q."/>
            <person name="Robellet X."/>
            <person name="Robson G."/>
            <person name="Seiboth B."/>
            <person name="van Solingen P."/>
            <person name="Specht T."/>
            <person name="Sun J."/>
            <person name="Taheri-Talesh N."/>
            <person name="Takeshita N."/>
            <person name="Ussery D."/>
            <person name="vanKuyk P.A."/>
            <person name="Visser H."/>
            <person name="van de Vondervoort P.J."/>
            <person name="de Vries R.P."/>
            <person name="Walton J."/>
            <person name="Xiang X."/>
            <person name="Xiong Y."/>
            <person name="Zeng A.P."/>
            <person name="Brandt B.W."/>
            <person name="Cornell M.J."/>
            <person name="van den Hondel C.A."/>
            <person name="Visser J."/>
            <person name="Oliver S.G."/>
            <person name="Turner G."/>
        </authorList>
    </citation>
    <scope>GENOME REANNOTATION</scope>
    <source>
        <strain evidence="10">FGSC A4 / ATCC 38163 / CBS 112.46 / NRRL 194 / M139</strain>
    </source>
</reference>
<comment type="catalytic activity">
    <reaction evidence="4">
        <text>urea = cyanamide + H2O</text>
        <dbReference type="Rhea" id="RHEA:23056"/>
        <dbReference type="ChEBI" id="CHEBI:15377"/>
        <dbReference type="ChEBI" id="CHEBI:16199"/>
        <dbReference type="ChEBI" id="CHEBI:16698"/>
        <dbReference type="EC" id="4.2.1.69"/>
    </reaction>
</comment>
<comment type="function">
    <text evidence="6">Cyanamide hydratase involved in the detoxification and/or utilization of cyanamide, a toxic nitrile compound distributed widely in the environment.</text>
</comment>
<dbReference type="KEGG" id="ani:ANIA_06421"/>
<dbReference type="FunCoup" id="Q5AZ59">
    <property type="interactions" value="13"/>
</dbReference>
<dbReference type="Proteomes" id="UP000000560">
    <property type="component" value="Chromosome I"/>
</dbReference>
<dbReference type="InParanoid" id="Q5AZ59"/>
<dbReference type="EC" id="4.2.1.69" evidence="5"/>
<dbReference type="InterPro" id="IPR017771">
    <property type="entry name" value="Cyanamide_hydratase_HD"/>
</dbReference>
<reference evidence="10" key="1">
    <citation type="journal article" date="2005" name="Nature">
        <title>Sequencing of Aspergillus nidulans and comparative analysis with A. fumigatus and A. oryzae.</title>
        <authorList>
            <person name="Galagan J.E."/>
            <person name="Calvo S.E."/>
            <person name="Cuomo C."/>
            <person name="Ma L.J."/>
            <person name="Wortman J.R."/>
            <person name="Batzoglou S."/>
            <person name="Lee S.I."/>
            <person name="Basturkmen M."/>
            <person name="Spevak C.C."/>
            <person name="Clutterbuck J."/>
            <person name="Kapitonov V."/>
            <person name="Jurka J."/>
            <person name="Scazzocchio C."/>
            <person name="Farman M."/>
            <person name="Butler J."/>
            <person name="Purcell S."/>
            <person name="Harris S."/>
            <person name="Braus G.H."/>
            <person name="Draht O."/>
            <person name="Busch S."/>
            <person name="D'Enfert C."/>
            <person name="Bouchier C."/>
            <person name="Goldman G.H."/>
            <person name="Bell-Pedersen D."/>
            <person name="Griffiths-Jones S."/>
            <person name="Doonan J.H."/>
            <person name="Yu J."/>
            <person name="Vienken K."/>
            <person name="Pain A."/>
            <person name="Freitag M."/>
            <person name="Selker E.U."/>
            <person name="Archer D.B."/>
            <person name="Penalva M.A."/>
            <person name="Oakley B.R."/>
            <person name="Momany M."/>
            <person name="Tanaka T."/>
            <person name="Kumagai T."/>
            <person name="Asai K."/>
            <person name="Machida M."/>
            <person name="Nierman W.C."/>
            <person name="Denning D.W."/>
            <person name="Caddick M."/>
            <person name="Hynes M."/>
            <person name="Paoletti M."/>
            <person name="Fischer R."/>
            <person name="Miller B."/>
            <person name="Dyer P."/>
            <person name="Sachs M.S."/>
            <person name="Osmani S.A."/>
            <person name="Birren B.W."/>
        </authorList>
    </citation>
    <scope>NUCLEOTIDE SEQUENCE [LARGE SCALE GENOMIC DNA]</scope>
    <source>
        <strain evidence="10">FGSC A4 / ATCC 38163 / CBS 112.46 / NRRL 194 / M139</strain>
    </source>
</reference>
<evidence type="ECO:0000256" key="2">
    <source>
        <dbReference type="ARBA" id="ARBA00011643"/>
    </source>
</evidence>
<organism evidence="9 10">
    <name type="scientific">Emericella nidulans (strain FGSC A4 / ATCC 38163 / CBS 112.46 / NRRL 194 / M139)</name>
    <name type="common">Aspergillus nidulans</name>
    <dbReference type="NCBI Taxonomy" id="227321"/>
    <lineage>
        <taxon>Eukaryota</taxon>
        <taxon>Fungi</taxon>
        <taxon>Dikarya</taxon>
        <taxon>Ascomycota</taxon>
        <taxon>Pezizomycotina</taxon>
        <taxon>Eurotiomycetes</taxon>
        <taxon>Eurotiomycetidae</taxon>
        <taxon>Eurotiales</taxon>
        <taxon>Aspergillaceae</taxon>
        <taxon>Aspergillus</taxon>
        <taxon>Aspergillus subgen. Nidulantes</taxon>
    </lineage>
</organism>
<dbReference type="GeneID" id="2871321"/>
<dbReference type="FunFam" id="1.10.3210.10:FF:000027">
    <property type="entry name" value="Urea hydro-lyase/cyanamide hydratase"/>
    <property type="match status" value="1"/>
</dbReference>
<dbReference type="SMART" id="SM00471">
    <property type="entry name" value="HDc"/>
    <property type="match status" value="1"/>
</dbReference>
<dbReference type="InterPro" id="IPR006674">
    <property type="entry name" value="HD_domain"/>
</dbReference>
<dbReference type="SUPFAM" id="SSF109604">
    <property type="entry name" value="HD-domain/PDEase-like"/>
    <property type="match status" value="1"/>
</dbReference>
<sequence>MSNSIAKHGFASVPANTNTLFSEVDLKAKSYPIAVPVSETPIPDTPLCRRIQECARTRLPQPTYHHSLRVYHYGLAIKRYAFPDWSFSDETYFLACMLHDIGTTRENLHATKLSFEFYGGYLALDVLQTQYDAGDAIASKDQAESIAEAIIRHQDLRDVGSITALGQLVQLATIFDNVGGHASLVHDDTVKDVVEHYPRLKWSSCFAATVAEEVELKPWAHTTALGDFKGHILANPYNSFYLRQYAHEYARQLSFSKLSRMSCQNSILDKEFYQRHRTSGTPLPKFFTSAANASDRAIFQEGP</sequence>
<dbReference type="OrthoDB" id="409121at2759"/>
<evidence type="ECO:0000313" key="10">
    <source>
        <dbReference type="Proteomes" id="UP000000560"/>
    </source>
</evidence>
<evidence type="ECO:0000256" key="7">
    <source>
        <dbReference type="ARBA" id="ARBA00061079"/>
    </source>
</evidence>
<comment type="similarity">
    <text evidence="7">Belongs to the cyanamide dehydrase family.</text>
</comment>
<dbReference type="OMA" id="PWAHTTH"/>
<keyword evidence="10" id="KW-1185">Reference proteome</keyword>
<name>Q5AZ59_EMENI</name>
<dbReference type="Pfam" id="PF01966">
    <property type="entry name" value="HD"/>
    <property type="match status" value="1"/>
</dbReference>
<dbReference type="CDD" id="cd00077">
    <property type="entry name" value="HDc"/>
    <property type="match status" value="1"/>
</dbReference>
<evidence type="ECO:0000259" key="8">
    <source>
        <dbReference type="PROSITE" id="PS51831"/>
    </source>
</evidence>
<evidence type="ECO:0000256" key="4">
    <source>
        <dbReference type="ARBA" id="ARBA00036058"/>
    </source>
</evidence>
<dbReference type="STRING" id="227321.Q5AZ59"/>
<feature type="domain" description="HD" evidence="8">
    <location>
        <begin position="63"/>
        <end position="178"/>
    </location>
</feature>
<dbReference type="NCBIfam" id="TIGR03401">
    <property type="entry name" value="cyanamide_fam"/>
    <property type="match status" value="1"/>
</dbReference>
<dbReference type="RefSeq" id="XP_664025.1">
    <property type="nucleotide sequence ID" value="XM_658933.1"/>
</dbReference>
<evidence type="ECO:0000313" key="9">
    <source>
        <dbReference type="EMBL" id="CBF69506.1"/>
    </source>
</evidence>
<dbReference type="PANTHER" id="PTHR35569:SF1">
    <property type="entry name" value="CYANAMIDE HYDRATASE DDI2-RELATED"/>
    <property type="match status" value="1"/>
</dbReference>
<dbReference type="GO" id="GO:0018890">
    <property type="term" value="P:cyanamide metabolic process"/>
    <property type="evidence" value="ECO:0007669"/>
    <property type="project" value="UniProtKB-ARBA"/>
</dbReference>
<protein>
    <recommendedName>
        <fullName evidence="5">cyanamide hydratase</fullName>
        <ecNumber evidence="5">4.2.1.69</ecNumber>
    </recommendedName>
</protein>
<evidence type="ECO:0000256" key="3">
    <source>
        <dbReference type="ARBA" id="ARBA00022833"/>
    </source>
</evidence>
<dbReference type="AlphaFoldDB" id="Q5AZ59"/>
<dbReference type="GO" id="GO:0018820">
    <property type="term" value="F:cyanamide hydratase activity"/>
    <property type="evidence" value="ECO:0007669"/>
    <property type="project" value="UniProtKB-EC"/>
</dbReference>
<dbReference type="PANTHER" id="PTHR35569">
    <property type="entry name" value="CYANAMIDE HYDRATASE DDI2-RELATED"/>
    <property type="match status" value="1"/>
</dbReference>
<keyword evidence="3" id="KW-0862">Zinc</keyword>
<comment type="subunit">
    <text evidence="2">Homohexamer.</text>
</comment>
<evidence type="ECO:0000256" key="1">
    <source>
        <dbReference type="ARBA" id="ARBA00001947"/>
    </source>
</evidence>
<accession>C8V0G7</accession>
<accession>Q5AZ59</accession>
<comment type="cofactor">
    <cofactor evidence="1">
        <name>Zn(2+)</name>
        <dbReference type="ChEBI" id="CHEBI:29105"/>
    </cofactor>
</comment>
<dbReference type="eggNOG" id="ENOG502QTPD">
    <property type="taxonomic scope" value="Eukaryota"/>
</dbReference>
<dbReference type="EMBL" id="BN001301">
    <property type="protein sequence ID" value="CBF69506.1"/>
    <property type="molecule type" value="Genomic_DNA"/>
</dbReference>
<evidence type="ECO:0000256" key="6">
    <source>
        <dbReference type="ARBA" id="ARBA00056826"/>
    </source>
</evidence>
<evidence type="ECO:0000256" key="5">
    <source>
        <dbReference type="ARBA" id="ARBA00039139"/>
    </source>
</evidence>